<dbReference type="Proteomes" id="UP000239735">
    <property type="component" value="Unassembled WGS sequence"/>
</dbReference>
<protein>
    <submittedName>
        <fullName evidence="1">Uncharacterized protein</fullName>
    </submittedName>
</protein>
<accession>A0A2N9L3J7</accession>
<evidence type="ECO:0000313" key="1">
    <source>
        <dbReference type="EMBL" id="SPE17858.1"/>
    </source>
</evidence>
<gene>
    <name evidence="1" type="ORF">SBA5_1110002</name>
</gene>
<name>A0A2N9L3J7_9BACT</name>
<evidence type="ECO:0000313" key="2">
    <source>
        <dbReference type="Proteomes" id="UP000239735"/>
    </source>
</evidence>
<sequence length="62" mass="7030">MWCVGKPIRNSSVKELMSGSQAHDSAEMKTRRGPRFKGVVANTLREPRTRCQGKSGHMTQKW</sequence>
<dbReference type="AlphaFoldDB" id="A0A2N9L3J7"/>
<reference evidence="2" key="1">
    <citation type="submission" date="2018-02" db="EMBL/GenBank/DDBJ databases">
        <authorList>
            <person name="Hausmann B."/>
        </authorList>
    </citation>
    <scope>NUCLEOTIDE SEQUENCE [LARGE SCALE GENOMIC DNA]</scope>
    <source>
        <strain evidence="2">Peat soil MAG SbA5</strain>
    </source>
</reference>
<dbReference type="EMBL" id="OKRB01000015">
    <property type="protein sequence ID" value="SPE17858.1"/>
    <property type="molecule type" value="Genomic_DNA"/>
</dbReference>
<proteinExistence type="predicted"/>
<organism evidence="1 2">
    <name type="scientific">Candidatus Sulfuritelmatomonas gaucii</name>
    <dbReference type="NCBI Taxonomy" id="2043161"/>
    <lineage>
        <taxon>Bacteria</taxon>
        <taxon>Pseudomonadati</taxon>
        <taxon>Acidobacteriota</taxon>
        <taxon>Terriglobia</taxon>
        <taxon>Terriglobales</taxon>
        <taxon>Acidobacteriaceae</taxon>
        <taxon>Candidatus Sulfuritelmatomonas</taxon>
    </lineage>
</organism>